<feature type="transmembrane region" description="Helical" evidence="6">
    <location>
        <begin position="259"/>
        <end position="278"/>
    </location>
</feature>
<dbReference type="PANTHER" id="PTHR23504:SF15">
    <property type="entry name" value="MAJOR FACILITATOR SUPERFAMILY (MFS) PROFILE DOMAIN-CONTAINING PROTEIN"/>
    <property type="match status" value="1"/>
</dbReference>
<gene>
    <name evidence="8" type="ORF">N800_05495</name>
</gene>
<keyword evidence="4 6" id="KW-1133">Transmembrane helix</keyword>
<dbReference type="EMBL" id="AVPU01000017">
    <property type="protein sequence ID" value="KGM54033.1"/>
    <property type="molecule type" value="Genomic_DNA"/>
</dbReference>
<dbReference type="Proteomes" id="UP000029998">
    <property type="component" value="Unassembled WGS sequence"/>
</dbReference>
<dbReference type="eggNOG" id="COG2814">
    <property type="taxonomic scope" value="Bacteria"/>
</dbReference>
<dbReference type="CDD" id="cd17388">
    <property type="entry name" value="MFS_TetA"/>
    <property type="match status" value="1"/>
</dbReference>
<sequence length="422" mass="44796">MTEPVAPRVRKAALIFIFITVLIDVLSFGVIIPVLPHLIEQFAGGDTANAAYWVGVFGTVFAAVQFVCSPIQGALSDRFGRRKVILLSCLGLGIDFIFMALANTLPWLLVGRIISGITSASFSTANAYIADVTPPEQRAKSFGLIGAAFGLGFIVGPLIGGWLGEINLRWPFWFAAALALCNFLYGWFVLPESLPPEKRSARFDWSHANPVGSLALLKRYPQVFGLAAVVFIANLAHYVYPSIFVLFADYRFGWGPRDVAWVLAVVGVCSVIVNGALVGRVVKAIGERRALLLGLSCGVTGFVLYGLASEGWMFWLGIPVSALWALAAPSTQALITRQVGAQVQGRIQGALMSLVSLAGIIGPSLFAGSFGYFIGKSAPVHLPSAPWFLAAGLLACAVAIAWVFAKVPADAAAKVAPETPAA</sequence>
<evidence type="ECO:0000256" key="5">
    <source>
        <dbReference type="ARBA" id="ARBA00023136"/>
    </source>
</evidence>
<dbReference type="InterPro" id="IPR036259">
    <property type="entry name" value="MFS_trans_sf"/>
</dbReference>
<evidence type="ECO:0000256" key="2">
    <source>
        <dbReference type="ARBA" id="ARBA00022448"/>
    </source>
</evidence>
<evidence type="ECO:0000259" key="7">
    <source>
        <dbReference type="PROSITE" id="PS50850"/>
    </source>
</evidence>
<accession>A0A0A0EV76</accession>
<evidence type="ECO:0000313" key="9">
    <source>
        <dbReference type="Proteomes" id="UP000029998"/>
    </source>
</evidence>
<evidence type="ECO:0000256" key="6">
    <source>
        <dbReference type="SAM" id="Phobius"/>
    </source>
</evidence>
<evidence type="ECO:0000256" key="3">
    <source>
        <dbReference type="ARBA" id="ARBA00022692"/>
    </source>
</evidence>
<comment type="subcellular location">
    <subcellularLocation>
        <location evidence="1">Membrane</location>
        <topology evidence="1">Multi-pass membrane protein</topology>
    </subcellularLocation>
</comment>
<dbReference type="STRING" id="1385517.N800_05495"/>
<dbReference type="AlphaFoldDB" id="A0A0A0EV76"/>
<proteinExistence type="predicted"/>
<feature type="transmembrane region" description="Helical" evidence="6">
    <location>
        <begin position="108"/>
        <end position="130"/>
    </location>
</feature>
<dbReference type="Gene3D" id="1.20.1250.20">
    <property type="entry name" value="MFS general substrate transporter like domains"/>
    <property type="match status" value="1"/>
</dbReference>
<dbReference type="GO" id="GO:0016020">
    <property type="term" value="C:membrane"/>
    <property type="evidence" value="ECO:0007669"/>
    <property type="project" value="UniProtKB-SubCell"/>
</dbReference>
<dbReference type="InterPro" id="IPR001958">
    <property type="entry name" value="Tet-R_TetA/multi-R_MdtG-like"/>
</dbReference>
<evidence type="ECO:0000313" key="8">
    <source>
        <dbReference type="EMBL" id="KGM54033.1"/>
    </source>
</evidence>
<protein>
    <submittedName>
        <fullName evidence="8">MFS transporter</fullName>
    </submittedName>
</protein>
<feature type="transmembrane region" description="Helical" evidence="6">
    <location>
        <begin position="142"/>
        <end position="164"/>
    </location>
</feature>
<feature type="transmembrane region" description="Helical" evidence="6">
    <location>
        <begin position="290"/>
        <end position="308"/>
    </location>
</feature>
<evidence type="ECO:0000256" key="1">
    <source>
        <dbReference type="ARBA" id="ARBA00004141"/>
    </source>
</evidence>
<feature type="transmembrane region" description="Helical" evidence="6">
    <location>
        <begin position="84"/>
        <end position="102"/>
    </location>
</feature>
<feature type="transmembrane region" description="Helical" evidence="6">
    <location>
        <begin position="223"/>
        <end position="247"/>
    </location>
</feature>
<keyword evidence="9" id="KW-1185">Reference proteome</keyword>
<dbReference type="PRINTS" id="PR01035">
    <property type="entry name" value="TCRTETA"/>
</dbReference>
<organism evidence="8 9">
    <name type="scientific">Lysobacter daejeonensis GH1-9</name>
    <dbReference type="NCBI Taxonomy" id="1385517"/>
    <lineage>
        <taxon>Bacteria</taxon>
        <taxon>Pseudomonadati</taxon>
        <taxon>Pseudomonadota</taxon>
        <taxon>Gammaproteobacteria</taxon>
        <taxon>Lysobacterales</taxon>
        <taxon>Lysobacteraceae</taxon>
        <taxon>Aerolutibacter</taxon>
    </lineage>
</organism>
<evidence type="ECO:0000256" key="4">
    <source>
        <dbReference type="ARBA" id="ARBA00022989"/>
    </source>
</evidence>
<keyword evidence="2" id="KW-0813">Transport</keyword>
<feature type="transmembrane region" description="Helical" evidence="6">
    <location>
        <begin position="314"/>
        <end position="335"/>
    </location>
</feature>
<keyword evidence="3 6" id="KW-0812">Transmembrane</keyword>
<dbReference type="SUPFAM" id="SSF103473">
    <property type="entry name" value="MFS general substrate transporter"/>
    <property type="match status" value="1"/>
</dbReference>
<dbReference type="InterPro" id="IPR011701">
    <property type="entry name" value="MFS"/>
</dbReference>
<dbReference type="PANTHER" id="PTHR23504">
    <property type="entry name" value="MAJOR FACILITATOR SUPERFAMILY DOMAIN-CONTAINING PROTEIN 10"/>
    <property type="match status" value="1"/>
</dbReference>
<reference evidence="8 9" key="1">
    <citation type="submission" date="2013-08" db="EMBL/GenBank/DDBJ databases">
        <title>Genome sequencing of Lysobacter.</title>
        <authorList>
            <person name="Zhang S."/>
            <person name="Wang G."/>
        </authorList>
    </citation>
    <scope>NUCLEOTIDE SEQUENCE [LARGE SCALE GENOMIC DNA]</scope>
    <source>
        <strain evidence="8 9">GH1-9</strain>
    </source>
</reference>
<dbReference type="OrthoDB" id="9764259at2"/>
<comment type="caution">
    <text evidence="8">The sequence shown here is derived from an EMBL/GenBank/DDBJ whole genome shotgun (WGS) entry which is preliminary data.</text>
</comment>
<feature type="transmembrane region" description="Helical" evidence="6">
    <location>
        <begin position="12"/>
        <end position="39"/>
    </location>
</feature>
<feature type="transmembrane region" description="Helical" evidence="6">
    <location>
        <begin position="347"/>
        <end position="374"/>
    </location>
</feature>
<feature type="transmembrane region" description="Helical" evidence="6">
    <location>
        <begin position="170"/>
        <end position="190"/>
    </location>
</feature>
<dbReference type="Pfam" id="PF07690">
    <property type="entry name" value="MFS_1"/>
    <property type="match status" value="1"/>
</dbReference>
<dbReference type="PROSITE" id="PS50850">
    <property type="entry name" value="MFS"/>
    <property type="match status" value="1"/>
</dbReference>
<keyword evidence="5 6" id="KW-0472">Membrane</keyword>
<feature type="domain" description="Major facilitator superfamily (MFS) profile" evidence="7">
    <location>
        <begin position="13"/>
        <end position="409"/>
    </location>
</feature>
<dbReference type="InterPro" id="IPR020846">
    <property type="entry name" value="MFS_dom"/>
</dbReference>
<name>A0A0A0EV76_9GAMM</name>
<feature type="transmembrane region" description="Helical" evidence="6">
    <location>
        <begin position="51"/>
        <end position="72"/>
    </location>
</feature>
<feature type="transmembrane region" description="Helical" evidence="6">
    <location>
        <begin position="386"/>
        <end position="405"/>
    </location>
</feature>
<dbReference type="GO" id="GO:0022857">
    <property type="term" value="F:transmembrane transporter activity"/>
    <property type="evidence" value="ECO:0007669"/>
    <property type="project" value="InterPro"/>
</dbReference>